<evidence type="ECO:0000256" key="1">
    <source>
        <dbReference type="SAM" id="MobiDB-lite"/>
    </source>
</evidence>
<keyword evidence="3" id="KW-1185">Reference proteome</keyword>
<dbReference type="OrthoDB" id="161959at2"/>
<comment type="caution">
    <text evidence="2">The sequence shown here is derived from an EMBL/GenBank/DDBJ whole genome shotgun (WGS) entry which is preliminary data.</text>
</comment>
<evidence type="ECO:0000313" key="2">
    <source>
        <dbReference type="EMBL" id="GCF08727.1"/>
    </source>
</evidence>
<organism evidence="2 3">
    <name type="scientific">Dictyobacter arantiisoli</name>
    <dbReference type="NCBI Taxonomy" id="2014874"/>
    <lineage>
        <taxon>Bacteria</taxon>
        <taxon>Bacillati</taxon>
        <taxon>Chloroflexota</taxon>
        <taxon>Ktedonobacteria</taxon>
        <taxon>Ktedonobacterales</taxon>
        <taxon>Dictyobacteraceae</taxon>
        <taxon>Dictyobacter</taxon>
    </lineage>
</organism>
<dbReference type="AlphaFoldDB" id="A0A5A5TBJ0"/>
<proteinExistence type="predicted"/>
<reference evidence="2 3" key="1">
    <citation type="submission" date="2019-01" db="EMBL/GenBank/DDBJ databases">
        <title>Draft genome sequence of Dictyobacter sp. Uno17.</title>
        <authorList>
            <person name="Wang C.M."/>
            <person name="Zheng Y."/>
            <person name="Sakai Y."/>
            <person name="Abe K."/>
            <person name="Yokota A."/>
            <person name="Yabe S."/>
        </authorList>
    </citation>
    <scope>NUCLEOTIDE SEQUENCE [LARGE SCALE GENOMIC DNA]</scope>
    <source>
        <strain evidence="2 3">Uno17</strain>
    </source>
</reference>
<dbReference type="Proteomes" id="UP000322530">
    <property type="component" value="Unassembled WGS sequence"/>
</dbReference>
<dbReference type="RefSeq" id="WP_149401706.1">
    <property type="nucleotide sequence ID" value="NZ_BIXY01000029.1"/>
</dbReference>
<sequence length="131" mass="13626">MSEVQLFASSTPGRYAIGTPYGPDVVNGQALTLLVGGHWISGRIRYQNQQPGATKQGEPIPGTYALAQMDDTDTVMEASEESFPASDSPAWAGSTQAGQSASAGQVASGYYFVADMDGSVCGLCAGMRVRP</sequence>
<accession>A0A5A5TBJ0</accession>
<protein>
    <submittedName>
        <fullName evidence="2">Uncharacterized protein</fullName>
    </submittedName>
</protein>
<feature type="region of interest" description="Disordered" evidence="1">
    <location>
        <begin position="76"/>
        <end position="98"/>
    </location>
</feature>
<dbReference type="EMBL" id="BIXY01000029">
    <property type="protein sequence ID" value="GCF08727.1"/>
    <property type="molecule type" value="Genomic_DNA"/>
</dbReference>
<name>A0A5A5TBJ0_9CHLR</name>
<evidence type="ECO:0000313" key="3">
    <source>
        <dbReference type="Proteomes" id="UP000322530"/>
    </source>
</evidence>
<gene>
    <name evidence="2" type="ORF">KDI_22910</name>
</gene>